<evidence type="ECO:0000313" key="2">
    <source>
        <dbReference type="Proteomes" id="UP000248745"/>
    </source>
</evidence>
<reference evidence="1 2" key="1">
    <citation type="submission" date="2018-06" db="EMBL/GenBank/DDBJ databases">
        <title>Mucibacter soli gen. nov., sp. nov., a new member of the family Chitinophagaceae producing mucin.</title>
        <authorList>
            <person name="Kim M.-K."/>
            <person name="Park S."/>
            <person name="Kim T.-S."/>
            <person name="Joung Y."/>
            <person name="Han J.-H."/>
            <person name="Kim S.B."/>
        </authorList>
    </citation>
    <scope>NUCLEOTIDE SEQUENCE [LARGE SCALE GENOMIC DNA]</scope>
    <source>
        <strain evidence="1 2">R1-15</strain>
    </source>
</reference>
<organism evidence="1 2">
    <name type="scientific">Taibaiella soli</name>
    <dbReference type="NCBI Taxonomy" id="1649169"/>
    <lineage>
        <taxon>Bacteria</taxon>
        <taxon>Pseudomonadati</taxon>
        <taxon>Bacteroidota</taxon>
        <taxon>Chitinophagia</taxon>
        <taxon>Chitinophagales</taxon>
        <taxon>Chitinophagaceae</taxon>
        <taxon>Taibaiella</taxon>
    </lineage>
</organism>
<keyword evidence="2" id="KW-1185">Reference proteome</keyword>
<evidence type="ECO:0000313" key="1">
    <source>
        <dbReference type="EMBL" id="PZF72557.1"/>
    </source>
</evidence>
<comment type="caution">
    <text evidence="1">The sequence shown here is derived from an EMBL/GenBank/DDBJ whole genome shotgun (WGS) entry which is preliminary data.</text>
</comment>
<protein>
    <submittedName>
        <fullName evidence="1">Uncharacterized protein</fullName>
    </submittedName>
</protein>
<sequence length="249" mass="28401">MNIKIATALSTLLFCSFTYGKTKSHDTNIRIKSMGSGSGYDTIQFRHRIQDGTSLVICSKDTFCLTNSQYGIIDTRLLQEKFLYVSFGLPGGNGAQNNSQAIFCVSDHHLHLVCPIFNSSVFHSETNELIERHIIQPSVWEQGNQFHLKLHFVDKCTPDTDNSLCERKDMELIFDRKQNIFFQRKVYLDNTYHVSIAGADGDYTKAFKGYFPSMANGKTAYYFAAGNWYELYKEKHLLLRGKASAEKQN</sequence>
<name>A0A2W2B9H2_9BACT</name>
<dbReference type="Proteomes" id="UP000248745">
    <property type="component" value="Unassembled WGS sequence"/>
</dbReference>
<gene>
    <name evidence="1" type="ORF">DN068_11880</name>
</gene>
<accession>A0A2W2B9H2</accession>
<dbReference type="AlphaFoldDB" id="A0A2W2B9H2"/>
<dbReference type="EMBL" id="QKTW01000017">
    <property type="protein sequence ID" value="PZF72557.1"/>
    <property type="molecule type" value="Genomic_DNA"/>
</dbReference>
<dbReference type="RefSeq" id="WP_110999148.1">
    <property type="nucleotide sequence ID" value="NZ_QKTW01000017.1"/>
</dbReference>
<proteinExistence type="predicted"/>